<name>A0A8S5SP13_9CAUD</name>
<evidence type="ECO:0000313" key="1">
    <source>
        <dbReference type="EMBL" id="DAF52415.1"/>
    </source>
</evidence>
<protein>
    <submittedName>
        <fullName evidence="1">Uncharacterized protein</fullName>
    </submittedName>
</protein>
<sequence>MQTAPFTIIVFFDSPFFYIGKKLVLLEFFLVKKKGGF</sequence>
<accession>A0A8S5SP13</accession>
<proteinExistence type="predicted"/>
<organism evidence="1">
    <name type="scientific">Siphoviridae sp. cteZR38</name>
    <dbReference type="NCBI Taxonomy" id="2827906"/>
    <lineage>
        <taxon>Viruses</taxon>
        <taxon>Duplodnaviria</taxon>
        <taxon>Heunggongvirae</taxon>
        <taxon>Uroviricota</taxon>
        <taxon>Caudoviricetes</taxon>
    </lineage>
</organism>
<dbReference type="EMBL" id="BK032636">
    <property type="protein sequence ID" value="DAF52415.1"/>
    <property type="molecule type" value="Genomic_DNA"/>
</dbReference>
<reference evidence="1" key="1">
    <citation type="journal article" date="2021" name="Proc. Natl. Acad. Sci. U.S.A.">
        <title>A Catalog of Tens of Thousands of Viruses from Human Metagenomes Reveals Hidden Associations with Chronic Diseases.</title>
        <authorList>
            <person name="Tisza M.J."/>
            <person name="Buck C.B."/>
        </authorList>
    </citation>
    <scope>NUCLEOTIDE SEQUENCE</scope>
    <source>
        <strain evidence="1">CteZR38</strain>
    </source>
</reference>